<gene>
    <name evidence="1" type="ORF">BST25_11320</name>
</gene>
<accession>A0A1X0DNH6</accession>
<protein>
    <submittedName>
        <fullName evidence="1">Uncharacterized protein</fullName>
    </submittedName>
</protein>
<sequence length="393" mass="40626">MVVDLAARPQITAGVALASAAVIAAGPMAQHLPDLHLTQQLRHVSVSEINLTDAAASAIDLFSGVENELASLAGGSVAAGVPAASISVNPVQTWISAFQTAATNFQTIYNKWSAIPFPLLQQVVANDVGYANYYLNAYQRAANGVLTYFTSTTGINHFFPALVGGVADFQAGNITGGINAFYDAFYDFPVSQILEPLENILRIPSYMATNLSNALNYLTTTGLTYFGLSALIGLPGVIETALAKGMQTAYTSWASGDYLNGVLNLLNVPGLMANAALNAGGGGVFGSGFGVLNTLGVTIPGAVTKDIVSPVAGTPNILAGGSLSAQIQAFANNLVTGWPSLQTVVGDVSNLVNNYLLPIVRGSLSNLPSVFSNIAGTITTQVGAWISAILRLL</sequence>
<dbReference type="Proteomes" id="UP000192566">
    <property type="component" value="Unassembled WGS sequence"/>
</dbReference>
<dbReference type="EMBL" id="MVHR01000013">
    <property type="protein sequence ID" value="ORA73964.1"/>
    <property type="molecule type" value="Genomic_DNA"/>
</dbReference>
<reference evidence="1 2" key="1">
    <citation type="submission" date="2017-02" db="EMBL/GenBank/DDBJ databases">
        <title>The new phylogeny of genus Mycobacterium.</title>
        <authorList>
            <person name="Tortoli E."/>
            <person name="Trovato A."/>
            <person name="Cirillo D.M."/>
        </authorList>
    </citation>
    <scope>NUCLEOTIDE SEQUENCE [LARGE SCALE GENOMIC DNA]</scope>
    <source>
        <strain evidence="1 2">DSM 44471</strain>
    </source>
</reference>
<name>A0A1X0DNH6_MYCHE</name>
<keyword evidence="2" id="KW-1185">Reference proteome</keyword>
<evidence type="ECO:0000313" key="1">
    <source>
        <dbReference type="EMBL" id="ORA73964.1"/>
    </source>
</evidence>
<dbReference type="AlphaFoldDB" id="A0A1X0DNH6"/>
<proteinExistence type="predicted"/>
<comment type="caution">
    <text evidence="1">The sequence shown here is derived from an EMBL/GenBank/DDBJ whole genome shotgun (WGS) entry which is preliminary data.</text>
</comment>
<evidence type="ECO:0000313" key="2">
    <source>
        <dbReference type="Proteomes" id="UP000192566"/>
    </source>
</evidence>
<organism evidence="1 2">
    <name type="scientific">Mycobacterium heidelbergense</name>
    <dbReference type="NCBI Taxonomy" id="53376"/>
    <lineage>
        <taxon>Bacteria</taxon>
        <taxon>Bacillati</taxon>
        <taxon>Actinomycetota</taxon>
        <taxon>Actinomycetes</taxon>
        <taxon>Mycobacteriales</taxon>
        <taxon>Mycobacteriaceae</taxon>
        <taxon>Mycobacterium</taxon>
        <taxon>Mycobacterium simiae complex</taxon>
    </lineage>
</organism>